<dbReference type="InterPro" id="IPR036918">
    <property type="entry name" value="Pyrv_Knase_C_sf"/>
</dbReference>
<evidence type="ECO:0000256" key="2">
    <source>
        <dbReference type="ARBA" id="ARBA00004997"/>
    </source>
</evidence>
<dbReference type="Pfam" id="PF00224">
    <property type="entry name" value="PK"/>
    <property type="match status" value="1"/>
</dbReference>
<dbReference type="NCBIfam" id="TIGR01064">
    <property type="entry name" value="pyruv_kin"/>
    <property type="match status" value="1"/>
</dbReference>
<feature type="compositionally biased region" description="Low complexity" evidence="15">
    <location>
        <begin position="59"/>
        <end position="70"/>
    </location>
</feature>
<dbReference type="InterPro" id="IPR040442">
    <property type="entry name" value="Pyrv_kinase-like_dom_sf"/>
</dbReference>
<dbReference type="EC" id="2.7.1.40" evidence="4 14"/>
<evidence type="ECO:0000256" key="9">
    <source>
        <dbReference type="ARBA" id="ARBA00022840"/>
    </source>
</evidence>
<dbReference type="PANTHER" id="PTHR11817">
    <property type="entry name" value="PYRUVATE KINASE"/>
    <property type="match status" value="1"/>
</dbReference>
<evidence type="ECO:0000256" key="15">
    <source>
        <dbReference type="SAM" id="MobiDB-lite"/>
    </source>
</evidence>
<evidence type="ECO:0000256" key="10">
    <source>
        <dbReference type="ARBA" id="ARBA00022842"/>
    </source>
</evidence>
<dbReference type="InterPro" id="IPR011037">
    <property type="entry name" value="Pyrv_Knase-like_insert_dom_sf"/>
</dbReference>
<feature type="region of interest" description="Disordered" evidence="15">
    <location>
        <begin position="59"/>
        <end position="86"/>
    </location>
</feature>
<evidence type="ECO:0000259" key="16">
    <source>
        <dbReference type="Pfam" id="PF00224"/>
    </source>
</evidence>
<comment type="cofactor">
    <cofactor evidence="1">
        <name>K(+)</name>
        <dbReference type="ChEBI" id="CHEBI:29103"/>
    </cofactor>
</comment>
<protein>
    <recommendedName>
        <fullName evidence="4 14">Pyruvate kinase</fullName>
        <ecNumber evidence="4 14">2.7.1.40</ecNumber>
    </recommendedName>
</protein>
<keyword evidence="7" id="KW-0547">Nucleotide-binding</keyword>
<comment type="catalytic activity">
    <reaction evidence="13 14">
        <text>pyruvate + ATP = phosphoenolpyruvate + ADP + H(+)</text>
        <dbReference type="Rhea" id="RHEA:18157"/>
        <dbReference type="ChEBI" id="CHEBI:15361"/>
        <dbReference type="ChEBI" id="CHEBI:15378"/>
        <dbReference type="ChEBI" id="CHEBI:30616"/>
        <dbReference type="ChEBI" id="CHEBI:58702"/>
        <dbReference type="ChEBI" id="CHEBI:456216"/>
        <dbReference type="EC" id="2.7.1.40"/>
    </reaction>
</comment>
<evidence type="ECO:0000256" key="4">
    <source>
        <dbReference type="ARBA" id="ARBA00012142"/>
    </source>
</evidence>
<dbReference type="Gene3D" id="2.40.33.10">
    <property type="entry name" value="PK beta-barrel domain-like"/>
    <property type="match status" value="1"/>
</dbReference>
<proteinExistence type="inferred from homology"/>
<dbReference type="SUPFAM" id="SSF52935">
    <property type="entry name" value="PK C-terminal domain-like"/>
    <property type="match status" value="1"/>
</dbReference>
<evidence type="ECO:0000256" key="13">
    <source>
        <dbReference type="ARBA" id="ARBA00048152"/>
    </source>
</evidence>
<keyword evidence="6" id="KW-0479">Metal-binding</keyword>
<evidence type="ECO:0000256" key="8">
    <source>
        <dbReference type="ARBA" id="ARBA00022777"/>
    </source>
</evidence>
<evidence type="ECO:0000313" key="19">
    <source>
        <dbReference type="Proteomes" id="UP001497444"/>
    </source>
</evidence>
<keyword evidence="9" id="KW-0067">ATP-binding</keyword>
<feature type="domain" description="Pyruvate kinase barrel" evidence="16">
    <location>
        <begin position="192"/>
        <end position="523"/>
    </location>
</feature>
<evidence type="ECO:0000256" key="5">
    <source>
        <dbReference type="ARBA" id="ARBA00022679"/>
    </source>
</evidence>
<dbReference type="SUPFAM" id="SSF50800">
    <property type="entry name" value="PK beta-barrel domain-like"/>
    <property type="match status" value="1"/>
</dbReference>
<dbReference type="InterPro" id="IPR015795">
    <property type="entry name" value="Pyrv_Knase_C"/>
</dbReference>
<evidence type="ECO:0000256" key="3">
    <source>
        <dbReference type="ARBA" id="ARBA00008663"/>
    </source>
</evidence>
<dbReference type="SUPFAM" id="SSF51621">
    <property type="entry name" value="Phosphoenolpyruvate/pyruvate domain"/>
    <property type="match status" value="1"/>
</dbReference>
<dbReference type="PRINTS" id="PR01050">
    <property type="entry name" value="PYRUVTKNASE"/>
</dbReference>
<gene>
    <name evidence="18" type="ORF">CSSPJE1EN1_LOCUS13563</name>
</gene>
<reference evidence="18 19" key="1">
    <citation type="submission" date="2024-02" db="EMBL/GenBank/DDBJ databases">
        <authorList>
            <consortium name="ELIXIR-Norway"/>
            <consortium name="Elixir Norway"/>
        </authorList>
    </citation>
    <scope>NUCLEOTIDE SEQUENCE [LARGE SCALE GENOMIC DNA]</scope>
</reference>
<comment type="similarity">
    <text evidence="3 14">Belongs to the pyruvate kinase family.</text>
</comment>
<evidence type="ECO:0000256" key="6">
    <source>
        <dbReference type="ARBA" id="ARBA00022723"/>
    </source>
</evidence>
<accession>A0ABP0WMI3</accession>
<evidence type="ECO:0000256" key="1">
    <source>
        <dbReference type="ARBA" id="ARBA00001958"/>
    </source>
</evidence>
<feature type="domain" description="Pyruvate kinase C-terminal" evidence="17">
    <location>
        <begin position="562"/>
        <end position="664"/>
    </location>
</feature>
<dbReference type="Gene3D" id="3.20.20.60">
    <property type="entry name" value="Phosphoenolpyruvate-binding domains"/>
    <property type="match status" value="1"/>
</dbReference>
<evidence type="ECO:0000256" key="7">
    <source>
        <dbReference type="ARBA" id="ARBA00022741"/>
    </source>
</evidence>
<evidence type="ECO:0000259" key="17">
    <source>
        <dbReference type="Pfam" id="PF02887"/>
    </source>
</evidence>
<dbReference type="InterPro" id="IPR015806">
    <property type="entry name" value="Pyrv_Knase_insert_dom_sf"/>
</dbReference>
<keyword evidence="10 14" id="KW-0460">Magnesium</keyword>
<keyword evidence="19" id="KW-1185">Reference proteome</keyword>
<sequence length="679" mass="74336">MAHALWTTAAVGFCNGNAAISSGSVVASHRNAAISFGNREVEVGVMMCGGSSGAMVAWKRQQQQQQQQQLSKKKKKKGKDGGGFKRRMMEEEDVVAVVSALAGREEGAGGVVLESSEALEALKGLELERSSSSSSSSNGKKKNGHAVAAVTSAVVVVAEEEIESVTERKRRSFEIDTVTEKEMKENGFRSTRRTKLIATVGPACCKFEQLEELASAGMNVARLNMCHGTRDWHRDVIRNCRRLNAEKGYAVAVMMDTEGSEIHMGDLGGVSSAKAEEGEEWFFTVRTFEGPLPAFTIQVNYEGFAEDLKVGDELLVDGGMVQFEVVEKIGPDVKCLCTDSGLLLPRATLTFWRGGSIVREKNVMLPTISSKDWVDIDFGISEGVDFIAVSFVKSPEVIKHLKSYVKARAPDRSIGVFAKIEAFESLNCLEDIIRVSDGAMVARGDLGAQIPLEQVPSVQQAIINVCRSLNKPVIVASQLLESMIQYPTPTRAEVADISEAVRQKADALMLSGESAMGLYPQKALDVLRGVSLRMEHWCREEHHGDRYQLPELSSAPTEKISEQICNSAAQMADKLGADAIFVYTRRGYMASLLSRNRPDCPIFAFTESQNVRQRMNLQWGLIPFRLDFGEDMESNLHRTFALLKARGMMKSGDLVVAVSDISSASQTAMLQSIQVRKIP</sequence>
<evidence type="ECO:0000256" key="11">
    <source>
        <dbReference type="ARBA" id="ARBA00023152"/>
    </source>
</evidence>
<evidence type="ECO:0000256" key="12">
    <source>
        <dbReference type="ARBA" id="ARBA00023317"/>
    </source>
</evidence>
<dbReference type="Proteomes" id="UP001497444">
    <property type="component" value="Chromosome 2"/>
</dbReference>
<dbReference type="Gene3D" id="3.40.1380.20">
    <property type="entry name" value="Pyruvate kinase, C-terminal domain"/>
    <property type="match status" value="1"/>
</dbReference>
<dbReference type="InterPro" id="IPR015813">
    <property type="entry name" value="Pyrv/PenolPyrv_kinase-like_dom"/>
</dbReference>
<evidence type="ECO:0000313" key="18">
    <source>
        <dbReference type="EMBL" id="CAK9268085.1"/>
    </source>
</evidence>
<keyword evidence="12" id="KW-0670">Pyruvate</keyword>
<evidence type="ECO:0000256" key="14">
    <source>
        <dbReference type="RuleBase" id="RU000504"/>
    </source>
</evidence>
<keyword evidence="5 14" id="KW-0808">Transferase</keyword>
<keyword evidence="8 14" id="KW-0418">Kinase</keyword>
<name>A0ABP0WMI3_9BRYO</name>
<comment type="pathway">
    <text evidence="2 14">Carbohydrate degradation; glycolysis; pyruvate from D-glyceraldehyde 3-phosphate: step 5/5.</text>
</comment>
<dbReference type="InterPro" id="IPR015793">
    <property type="entry name" value="Pyrv_Knase_brl"/>
</dbReference>
<organism evidence="18 19">
    <name type="scientific">Sphagnum jensenii</name>
    <dbReference type="NCBI Taxonomy" id="128206"/>
    <lineage>
        <taxon>Eukaryota</taxon>
        <taxon>Viridiplantae</taxon>
        <taxon>Streptophyta</taxon>
        <taxon>Embryophyta</taxon>
        <taxon>Bryophyta</taxon>
        <taxon>Sphagnophytina</taxon>
        <taxon>Sphagnopsida</taxon>
        <taxon>Sphagnales</taxon>
        <taxon>Sphagnaceae</taxon>
        <taxon>Sphagnum</taxon>
    </lineage>
</organism>
<dbReference type="InterPro" id="IPR001697">
    <property type="entry name" value="Pyr_Knase"/>
</dbReference>
<dbReference type="Pfam" id="PF02887">
    <property type="entry name" value="PK_C"/>
    <property type="match status" value="1"/>
</dbReference>
<keyword evidence="11 14" id="KW-0324">Glycolysis</keyword>
<dbReference type="EMBL" id="OZ020097">
    <property type="protein sequence ID" value="CAK9268085.1"/>
    <property type="molecule type" value="Genomic_DNA"/>
</dbReference>